<dbReference type="KEGG" id="sea:SeAg_B4183"/>
<organism evidence="1 2">
    <name type="scientific">Salmonella agona (strain SL483)</name>
    <dbReference type="NCBI Taxonomy" id="454166"/>
    <lineage>
        <taxon>Bacteria</taxon>
        <taxon>Pseudomonadati</taxon>
        <taxon>Pseudomonadota</taxon>
        <taxon>Gammaproteobacteria</taxon>
        <taxon>Enterobacterales</taxon>
        <taxon>Enterobacteriaceae</taxon>
        <taxon>Salmonella</taxon>
    </lineage>
</organism>
<dbReference type="EMBL" id="CP001138">
    <property type="protein sequence ID" value="ACH51625.1"/>
    <property type="molecule type" value="Genomic_DNA"/>
</dbReference>
<sequence length="42" mass="5035">MSLFIIIRANKYNIFHFGWGFIIFKLCDTGNFIHNFTTLSRH</sequence>
<proteinExistence type="predicted"/>
<gene>
    <name evidence="1" type="ordered locus">SeAg_B4183</name>
</gene>
<dbReference type="Proteomes" id="UP000008819">
    <property type="component" value="Chromosome"/>
</dbReference>
<name>B5EZT1_SALA4</name>
<evidence type="ECO:0000313" key="1">
    <source>
        <dbReference type="EMBL" id="ACH51625.1"/>
    </source>
</evidence>
<reference evidence="1 2" key="1">
    <citation type="journal article" date="2011" name="J. Bacteriol.">
        <title>Comparative genomics of 28 Salmonella enterica isolates: evidence for CRISPR-mediated adaptive sublineage evolution.</title>
        <authorList>
            <person name="Fricke W.F."/>
            <person name="Mammel M.K."/>
            <person name="McDermott P.F."/>
            <person name="Tartera C."/>
            <person name="White D.G."/>
            <person name="Leclerc J.E."/>
            <person name="Ravel J."/>
            <person name="Cebula T.A."/>
        </authorList>
    </citation>
    <scope>NUCLEOTIDE SEQUENCE [LARGE SCALE GENOMIC DNA]</scope>
    <source>
        <strain evidence="1 2">SL483</strain>
    </source>
</reference>
<evidence type="ECO:0000313" key="2">
    <source>
        <dbReference type="Proteomes" id="UP000008819"/>
    </source>
</evidence>
<dbReference type="AlphaFoldDB" id="B5EZT1"/>
<accession>B5EZT1</accession>
<dbReference type="HOGENOM" id="CLU_3257471_0_0_6"/>
<protein>
    <submittedName>
        <fullName evidence="1">Uncharacterized protein</fullName>
    </submittedName>
</protein>